<proteinExistence type="inferred from homology"/>
<evidence type="ECO:0000256" key="1">
    <source>
        <dbReference type="ARBA" id="ARBA00004202"/>
    </source>
</evidence>
<evidence type="ECO:0000256" key="3">
    <source>
        <dbReference type="ARBA" id="ARBA00022475"/>
    </source>
</evidence>
<evidence type="ECO:0000256" key="4">
    <source>
        <dbReference type="ARBA" id="ARBA00023034"/>
    </source>
</evidence>
<dbReference type="PANTHER" id="PTHR10844:SF19">
    <property type="entry name" value="CAVEOLIN-2"/>
    <property type="match status" value="1"/>
</dbReference>
<comment type="function">
    <text evidence="6">May act as a scaffolding protein within caveolar membranes. Interacts directly with G-protein alpha subunits and can functionally regulate their activity.</text>
</comment>
<dbReference type="EMBL" id="CAIIXF020000005">
    <property type="protein sequence ID" value="CAH1783690.1"/>
    <property type="molecule type" value="Genomic_DNA"/>
</dbReference>
<protein>
    <recommendedName>
        <fullName evidence="6">Caveolin</fullName>
    </recommendedName>
</protein>
<evidence type="ECO:0000313" key="8">
    <source>
        <dbReference type="Proteomes" id="UP000749559"/>
    </source>
</evidence>
<dbReference type="GO" id="GO:0070836">
    <property type="term" value="P:caveola assembly"/>
    <property type="evidence" value="ECO:0007669"/>
    <property type="project" value="InterPro"/>
</dbReference>
<name>A0A8J1T7U8_OWEFU</name>
<dbReference type="PANTHER" id="PTHR10844">
    <property type="entry name" value="CAVEOLIN"/>
    <property type="match status" value="1"/>
</dbReference>
<organism evidence="7 8">
    <name type="scientific">Owenia fusiformis</name>
    <name type="common">Polychaete worm</name>
    <dbReference type="NCBI Taxonomy" id="6347"/>
    <lineage>
        <taxon>Eukaryota</taxon>
        <taxon>Metazoa</taxon>
        <taxon>Spiralia</taxon>
        <taxon>Lophotrochozoa</taxon>
        <taxon>Annelida</taxon>
        <taxon>Polychaeta</taxon>
        <taxon>Sedentaria</taxon>
        <taxon>Canalipalpata</taxon>
        <taxon>Sabellida</taxon>
        <taxon>Oweniida</taxon>
        <taxon>Oweniidae</taxon>
        <taxon>Owenia</taxon>
    </lineage>
</organism>
<keyword evidence="8" id="KW-1185">Reference proteome</keyword>
<evidence type="ECO:0000256" key="2">
    <source>
        <dbReference type="ARBA" id="ARBA00010988"/>
    </source>
</evidence>
<comment type="similarity">
    <text evidence="2 6">Belongs to the caveolin family.</text>
</comment>
<comment type="subcellular location">
    <subcellularLocation>
        <location evidence="1 6">Cell membrane</location>
        <topology evidence="1 6">Peripheral membrane protein</topology>
    </subcellularLocation>
    <subcellularLocation>
        <location evidence="6">Golgi apparatus membrane</location>
        <topology evidence="6">Peripheral membrane protein</topology>
    </subcellularLocation>
    <subcellularLocation>
        <location evidence="6">Membrane</location>
        <location evidence="6">Caveola</location>
        <topology evidence="6">Peripheral membrane protein</topology>
    </subcellularLocation>
</comment>
<dbReference type="GO" id="GO:0060090">
    <property type="term" value="F:molecular adaptor activity"/>
    <property type="evidence" value="ECO:0007669"/>
    <property type="project" value="TreeGrafter"/>
</dbReference>
<sequence>MTSSREVGKEIDNMAQETEDHFKEMEKPDMIERDPNNINDHIGVEFEDIIAEPDGAHSQDCVWRNSYKCFNCGKNLCYKILTFICALPLALCWGCSFACISFSHIWQVTPCYKVLDINCGCIRKFWGLCVNCAIGPCCEACSLFFAPFASSGTKVTIQ</sequence>
<keyword evidence="5 6" id="KW-0472">Membrane</keyword>
<dbReference type="GO" id="GO:0000139">
    <property type="term" value="C:Golgi membrane"/>
    <property type="evidence" value="ECO:0007669"/>
    <property type="project" value="UniProtKB-SubCell"/>
</dbReference>
<evidence type="ECO:0000256" key="6">
    <source>
        <dbReference type="RuleBase" id="RU000680"/>
    </source>
</evidence>
<evidence type="ECO:0000256" key="5">
    <source>
        <dbReference type="ARBA" id="ARBA00023136"/>
    </source>
</evidence>
<dbReference type="Pfam" id="PF01146">
    <property type="entry name" value="Caveolin"/>
    <property type="match status" value="1"/>
</dbReference>
<comment type="caution">
    <text evidence="7">The sequence shown here is derived from an EMBL/GenBank/DDBJ whole genome shotgun (WGS) entry which is preliminary data.</text>
</comment>
<dbReference type="AlphaFoldDB" id="A0A8J1T7U8"/>
<gene>
    <name evidence="7" type="ORF">OFUS_LOCUS10008</name>
</gene>
<evidence type="ECO:0000313" key="7">
    <source>
        <dbReference type="EMBL" id="CAH1783690.1"/>
    </source>
</evidence>
<accession>A0A8J1T7U8</accession>
<keyword evidence="4 6" id="KW-0333">Golgi apparatus</keyword>
<keyword evidence="3 6" id="KW-1003">Cell membrane</keyword>
<dbReference type="Proteomes" id="UP000749559">
    <property type="component" value="Unassembled WGS sequence"/>
</dbReference>
<dbReference type="InterPro" id="IPR001612">
    <property type="entry name" value="Caveolin"/>
</dbReference>
<reference evidence="7" key="1">
    <citation type="submission" date="2022-03" db="EMBL/GenBank/DDBJ databases">
        <authorList>
            <person name="Martin C."/>
        </authorList>
    </citation>
    <scope>NUCLEOTIDE SEQUENCE</scope>
</reference>
<dbReference type="GO" id="GO:0005901">
    <property type="term" value="C:caveola"/>
    <property type="evidence" value="ECO:0007669"/>
    <property type="project" value="UniProtKB-SubCell"/>
</dbReference>
<dbReference type="OrthoDB" id="5917823at2759"/>